<reference evidence="2 3" key="1">
    <citation type="journal article" date="2018" name="Nat. Ecol. Evol.">
        <title>Shark genomes provide insights into elasmobranch evolution and the origin of vertebrates.</title>
        <authorList>
            <person name="Hara Y"/>
            <person name="Yamaguchi K"/>
            <person name="Onimaru K"/>
            <person name="Kadota M"/>
            <person name="Koyanagi M"/>
            <person name="Keeley SD"/>
            <person name="Tatsumi K"/>
            <person name="Tanaka K"/>
            <person name="Motone F"/>
            <person name="Kageyama Y"/>
            <person name="Nozu R"/>
            <person name="Adachi N"/>
            <person name="Nishimura O"/>
            <person name="Nakagawa R"/>
            <person name="Tanegashima C"/>
            <person name="Kiyatake I"/>
            <person name="Matsumoto R"/>
            <person name="Murakumo K"/>
            <person name="Nishida K"/>
            <person name="Terakita A"/>
            <person name="Kuratani S"/>
            <person name="Sato K"/>
            <person name="Hyodo S Kuraku.S."/>
        </authorList>
    </citation>
    <scope>NUCLEOTIDE SEQUENCE [LARGE SCALE GENOMIC DNA]</scope>
</reference>
<evidence type="ECO:0000256" key="1">
    <source>
        <dbReference type="SAM" id="SignalP"/>
    </source>
</evidence>
<name>A0A401TR67_CHIPU</name>
<keyword evidence="3" id="KW-1185">Reference proteome</keyword>
<gene>
    <name evidence="2" type="ORF">chiPu_0029326</name>
</gene>
<keyword evidence="1" id="KW-0732">Signal</keyword>
<dbReference type="EMBL" id="BEZZ01153866">
    <property type="protein sequence ID" value="GCC45144.1"/>
    <property type="molecule type" value="Genomic_DNA"/>
</dbReference>
<proteinExistence type="predicted"/>
<dbReference type="AlphaFoldDB" id="A0A401TR67"/>
<evidence type="ECO:0000313" key="3">
    <source>
        <dbReference type="Proteomes" id="UP000287033"/>
    </source>
</evidence>
<organism evidence="2 3">
    <name type="scientific">Chiloscyllium punctatum</name>
    <name type="common">Brownbanded bambooshark</name>
    <name type="synonym">Hemiscyllium punctatum</name>
    <dbReference type="NCBI Taxonomy" id="137246"/>
    <lineage>
        <taxon>Eukaryota</taxon>
        <taxon>Metazoa</taxon>
        <taxon>Chordata</taxon>
        <taxon>Craniata</taxon>
        <taxon>Vertebrata</taxon>
        <taxon>Chondrichthyes</taxon>
        <taxon>Elasmobranchii</taxon>
        <taxon>Galeomorphii</taxon>
        <taxon>Galeoidea</taxon>
        <taxon>Orectolobiformes</taxon>
        <taxon>Hemiscylliidae</taxon>
        <taxon>Chiloscyllium</taxon>
    </lineage>
</organism>
<feature type="chain" id="PRO_5019123154" evidence="1">
    <location>
        <begin position="23"/>
        <end position="127"/>
    </location>
</feature>
<feature type="signal peptide" evidence="1">
    <location>
        <begin position="1"/>
        <end position="22"/>
    </location>
</feature>
<accession>A0A401TR67</accession>
<dbReference type="Proteomes" id="UP000287033">
    <property type="component" value="Unassembled WGS sequence"/>
</dbReference>
<protein>
    <submittedName>
        <fullName evidence="2">Uncharacterized protein</fullName>
    </submittedName>
</protein>
<evidence type="ECO:0000313" key="2">
    <source>
        <dbReference type="EMBL" id="GCC45144.1"/>
    </source>
</evidence>
<comment type="caution">
    <text evidence="2">The sequence shown here is derived from an EMBL/GenBank/DDBJ whole genome shotgun (WGS) entry which is preliminary data.</text>
</comment>
<sequence>NSLARWLLLPLVPPLLLLQVLVTDIGWDLCSRLLGRCHVQDGGGHRPQALLLQACAAWASPRDRTACLSSPELGLPLGPLWLPEEGGARGKSPQQVYGQYHRLRGDTEVSLWSTVSARRGMVLNQAS</sequence>
<feature type="non-terminal residue" evidence="2">
    <location>
        <position position="1"/>
    </location>
</feature>